<dbReference type="Proteomes" id="UP000769022">
    <property type="component" value="Chromosome"/>
</dbReference>
<sequence length="319" mass="37185">MSLKIMIYKNQLENLKNAEIGKKYQILGKITNINKGDNFYNIDVLLTEMEIINIKIENINLVLITEKIYIFEVIRNLKSNKYYWICQSLNLIENILNLEETYQYYRLFFVCAPLSFEKADFLITKYINKIKNYNLNKITTALYNKYKLSFLISPAAFKMHHNYYGGLAYHTTNMLQITLNLAERYNFLNLDLLYAGIILHDMFKVKEFNFSKKEYTKEGILLGHLVLAVNYVHEEAVFFNIQDTEEILLLKHLLISHHGLLEYGALKTPQTGEAFLLWHLDNIDAKLTSLGETLAKTSAGSFSEPLAVFEKKSLYKPNL</sequence>
<dbReference type="AlphaFoldDB" id="A0AAX3B8V1"/>
<evidence type="ECO:0000259" key="2">
    <source>
        <dbReference type="Pfam" id="PF01966"/>
    </source>
</evidence>
<dbReference type="RefSeq" id="WP_304513349.1">
    <property type="nucleotide sequence ID" value="NZ_JAOSJD010000037.1"/>
</dbReference>
<dbReference type="PANTHER" id="PTHR37294">
    <property type="entry name" value="3'-5' EXORIBONUCLEASE YHAM"/>
    <property type="match status" value="1"/>
</dbReference>
<feature type="domain" description="HD" evidence="2">
    <location>
        <begin position="168"/>
        <end position="285"/>
    </location>
</feature>
<dbReference type="PANTHER" id="PTHR37294:SF1">
    <property type="entry name" value="3'-5' EXORIBONUCLEASE YHAM"/>
    <property type="match status" value="1"/>
</dbReference>
<gene>
    <name evidence="3" type="ORF">H7686_0001785</name>
</gene>
<dbReference type="EMBL" id="CP097206">
    <property type="protein sequence ID" value="UQV27076.1"/>
    <property type="molecule type" value="Genomic_DNA"/>
</dbReference>
<keyword evidence="1" id="KW-0378">Hydrolase</keyword>
<reference evidence="3 4" key="1">
    <citation type="submission" date="2022-05" db="EMBL/GenBank/DDBJ databases">
        <title>'Parthenium hysterophorus' phyllody phytoplasma strain PR34.</title>
        <authorList>
            <person name="Kirdat K."/>
            <person name="Tiwarekar B."/>
            <person name="Yadav A."/>
        </authorList>
    </citation>
    <scope>NUCLEOTIDE SEQUENCE [LARGE SCALE GENOMIC DNA]</scope>
    <source>
        <strain evidence="3 4">PR34</strain>
    </source>
</reference>
<dbReference type="Pfam" id="PF01966">
    <property type="entry name" value="HD"/>
    <property type="match status" value="1"/>
</dbReference>
<accession>A0AAX3B8V1</accession>
<dbReference type="InterPro" id="IPR006674">
    <property type="entry name" value="HD_domain"/>
</dbReference>
<evidence type="ECO:0000256" key="1">
    <source>
        <dbReference type="ARBA" id="ARBA00022801"/>
    </source>
</evidence>
<dbReference type="Gene3D" id="1.10.3210.10">
    <property type="entry name" value="Hypothetical protein af1432"/>
    <property type="match status" value="1"/>
</dbReference>
<dbReference type="InterPro" id="IPR050798">
    <property type="entry name" value="YhaM_exoribonuc/phosphodiest"/>
</dbReference>
<dbReference type="SUPFAM" id="SSF109604">
    <property type="entry name" value="HD-domain/PDEase-like"/>
    <property type="match status" value="1"/>
</dbReference>
<dbReference type="InterPro" id="IPR003607">
    <property type="entry name" value="HD/PDEase_dom"/>
</dbReference>
<keyword evidence="4" id="KW-1185">Reference proteome</keyword>
<dbReference type="GO" id="GO:0031125">
    <property type="term" value="P:rRNA 3'-end processing"/>
    <property type="evidence" value="ECO:0007669"/>
    <property type="project" value="TreeGrafter"/>
</dbReference>
<proteinExistence type="predicted"/>
<dbReference type="CDD" id="cd00077">
    <property type="entry name" value="HDc"/>
    <property type="match status" value="1"/>
</dbReference>
<dbReference type="KEGG" id="pphy:H7686_0001785"/>
<organism evidence="3 4">
    <name type="scientific">Candidatus Phytoplasma asiaticum</name>
    <dbReference type="NCBI Taxonomy" id="2763338"/>
    <lineage>
        <taxon>Bacteria</taxon>
        <taxon>Bacillati</taxon>
        <taxon>Mycoplasmatota</taxon>
        <taxon>Mollicutes</taxon>
        <taxon>Acholeplasmatales</taxon>
        <taxon>Acholeplasmataceae</taxon>
        <taxon>Candidatus Phytoplasma</taxon>
        <taxon>16SrII (Peanut WB group)</taxon>
    </lineage>
</organism>
<protein>
    <submittedName>
        <fullName evidence="3">HD domain-containing protein</fullName>
    </submittedName>
</protein>
<evidence type="ECO:0000313" key="3">
    <source>
        <dbReference type="EMBL" id="UQV27076.1"/>
    </source>
</evidence>
<evidence type="ECO:0000313" key="4">
    <source>
        <dbReference type="Proteomes" id="UP000769022"/>
    </source>
</evidence>
<dbReference type="GO" id="GO:0016787">
    <property type="term" value="F:hydrolase activity"/>
    <property type="evidence" value="ECO:0007669"/>
    <property type="project" value="UniProtKB-KW"/>
</dbReference>
<name>A0AAX3B8V1_9MOLU</name>